<evidence type="ECO:0000313" key="4">
    <source>
        <dbReference type="EMBL" id="OEL23924.1"/>
    </source>
</evidence>
<reference evidence="4 5" key="1">
    <citation type="submission" date="2016-09" db="EMBL/GenBank/DDBJ databases">
        <title>The draft genome of Dichanthelium oligosanthes: A C3 panicoid grass species.</title>
        <authorList>
            <person name="Studer A.J."/>
            <person name="Schnable J.C."/>
            <person name="Brutnell T.P."/>
        </authorList>
    </citation>
    <scope>NUCLEOTIDE SEQUENCE [LARGE SCALE GENOMIC DNA]</scope>
    <source>
        <strain evidence="5">cv. Kellogg 1175</strain>
        <tissue evidence="4">Leaf</tissue>
    </source>
</reference>
<accession>A0A1E5VFW0</accession>
<dbReference type="InterPro" id="IPR011009">
    <property type="entry name" value="Kinase-like_dom_sf"/>
</dbReference>
<evidence type="ECO:0000256" key="1">
    <source>
        <dbReference type="ARBA" id="ARBA00022741"/>
    </source>
</evidence>
<dbReference type="PANTHER" id="PTHR24055">
    <property type="entry name" value="MITOGEN-ACTIVATED PROTEIN KINASE"/>
    <property type="match status" value="1"/>
</dbReference>
<dbReference type="InterPro" id="IPR000719">
    <property type="entry name" value="Prot_kinase_dom"/>
</dbReference>
<dbReference type="InterPro" id="IPR050117">
    <property type="entry name" value="MAPK"/>
</dbReference>
<dbReference type="Proteomes" id="UP000095767">
    <property type="component" value="Unassembled WGS sequence"/>
</dbReference>
<evidence type="ECO:0000256" key="2">
    <source>
        <dbReference type="ARBA" id="ARBA00022840"/>
    </source>
</evidence>
<comment type="caution">
    <text evidence="4">The sequence shown here is derived from an EMBL/GenBank/DDBJ whole genome shotgun (WGS) entry which is preliminary data.</text>
</comment>
<keyword evidence="2" id="KW-0067">ATP-binding</keyword>
<dbReference type="PROSITE" id="PS50011">
    <property type="entry name" value="PROTEIN_KINASE_DOM"/>
    <property type="match status" value="1"/>
</dbReference>
<organism evidence="4 5">
    <name type="scientific">Dichanthelium oligosanthes</name>
    <dbReference type="NCBI Taxonomy" id="888268"/>
    <lineage>
        <taxon>Eukaryota</taxon>
        <taxon>Viridiplantae</taxon>
        <taxon>Streptophyta</taxon>
        <taxon>Embryophyta</taxon>
        <taxon>Tracheophyta</taxon>
        <taxon>Spermatophyta</taxon>
        <taxon>Magnoliopsida</taxon>
        <taxon>Liliopsida</taxon>
        <taxon>Poales</taxon>
        <taxon>Poaceae</taxon>
        <taxon>PACMAD clade</taxon>
        <taxon>Panicoideae</taxon>
        <taxon>Panicodae</taxon>
        <taxon>Paniceae</taxon>
        <taxon>Dichantheliinae</taxon>
        <taxon>Dichanthelium</taxon>
    </lineage>
</organism>
<dbReference type="GO" id="GO:0004672">
    <property type="term" value="F:protein kinase activity"/>
    <property type="evidence" value="ECO:0007669"/>
    <property type="project" value="InterPro"/>
</dbReference>
<dbReference type="Gene3D" id="1.10.510.10">
    <property type="entry name" value="Transferase(Phosphotransferase) domain 1"/>
    <property type="match status" value="2"/>
</dbReference>
<dbReference type="AlphaFoldDB" id="A0A1E5VFW0"/>
<dbReference type="SUPFAM" id="SSF56112">
    <property type="entry name" value="Protein kinase-like (PK-like)"/>
    <property type="match status" value="1"/>
</dbReference>
<dbReference type="GO" id="GO:0005524">
    <property type="term" value="F:ATP binding"/>
    <property type="evidence" value="ECO:0007669"/>
    <property type="project" value="UniProtKB-KW"/>
</dbReference>
<dbReference type="OrthoDB" id="693776at2759"/>
<proteinExistence type="predicted"/>
<keyword evidence="5" id="KW-1185">Reference proteome</keyword>
<evidence type="ECO:0000259" key="3">
    <source>
        <dbReference type="PROSITE" id="PS50011"/>
    </source>
</evidence>
<keyword evidence="1" id="KW-0547">Nucleotide-binding</keyword>
<gene>
    <name evidence="4" type="ORF">BAE44_0015056</name>
</gene>
<dbReference type="STRING" id="888268.A0A1E5VFW0"/>
<dbReference type="EMBL" id="LWDX02041158">
    <property type="protein sequence ID" value="OEL23924.1"/>
    <property type="molecule type" value="Genomic_DNA"/>
</dbReference>
<sequence length="124" mass="13688">MRQLLRAAEKLHATGTIHRDINPDNILVASDGALKICGFGCATRVVDLRDDLITMESEAFDGMLELSLAVREVLAGLLNFESYERLTAADALKHRWFTQEDVELEAKPPAAVEYPGFVPLFSVA</sequence>
<evidence type="ECO:0000313" key="5">
    <source>
        <dbReference type="Proteomes" id="UP000095767"/>
    </source>
</evidence>
<name>A0A1E5VFW0_9POAL</name>
<protein>
    <recommendedName>
        <fullName evidence="3">Protein kinase domain-containing protein</fullName>
    </recommendedName>
</protein>
<dbReference type="Pfam" id="PF00069">
    <property type="entry name" value="Pkinase"/>
    <property type="match status" value="1"/>
</dbReference>
<feature type="domain" description="Protein kinase" evidence="3">
    <location>
        <begin position="1"/>
        <end position="124"/>
    </location>
</feature>